<organism evidence="1 2">
    <name type="scientific">Trichothecium roseum</name>
    <dbReference type="NCBI Taxonomy" id="47278"/>
    <lineage>
        <taxon>Eukaryota</taxon>
        <taxon>Fungi</taxon>
        <taxon>Dikarya</taxon>
        <taxon>Ascomycota</taxon>
        <taxon>Pezizomycotina</taxon>
        <taxon>Sordariomycetes</taxon>
        <taxon>Hypocreomycetidae</taxon>
        <taxon>Hypocreales</taxon>
        <taxon>Hypocreales incertae sedis</taxon>
        <taxon>Trichothecium</taxon>
    </lineage>
</organism>
<reference evidence="1" key="1">
    <citation type="submission" date="2022-10" db="EMBL/GenBank/DDBJ databases">
        <title>Complete Genome of Trichothecium roseum strain YXFP-22015, a Plant Pathogen Isolated from Citrus.</title>
        <authorList>
            <person name="Wang Y."/>
            <person name="Zhu L."/>
        </authorList>
    </citation>
    <scope>NUCLEOTIDE SEQUENCE</scope>
    <source>
        <strain evidence="1">YXFP-22015</strain>
    </source>
</reference>
<proteinExistence type="predicted"/>
<name>A0ACC0UUH8_9HYPO</name>
<evidence type="ECO:0000313" key="2">
    <source>
        <dbReference type="Proteomes" id="UP001163324"/>
    </source>
</evidence>
<accession>A0ACC0UUH8</accession>
<gene>
    <name evidence="1" type="ORF">N3K66_007617</name>
</gene>
<evidence type="ECO:0000313" key="1">
    <source>
        <dbReference type="EMBL" id="KAI9897761.1"/>
    </source>
</evidence>
<dbReference type="EMBL" id="CM047946">
    <property type="protein sequence ID" value="KAI9897761.1"/>
    <property type="molecule type" value="Genomic_DNA"/>
</dbReference>
<sequence>MRLSSSAIVLGAASSAVAQDQKILGSNLQQPIIDVASDIASGFEHWAKPLEKLLGEFTDEAQAVWDEMTLLVPDAVEAFKKQVAAGNKPKKANRRPDNEWDHVVKGEDVQSIWVENADGEKHRQVGGRLENYNLRAKKVDPSVLGVDTVKQYSGYLDDEEEDKHLFYWFFESRNDPKNDPVVLWLNGGPGCSSLTGLFMELGPASINKKIEIVDNPYSWNNNASVIFLDQPVNVGFSYSGGSVSNTVAAGKDVYALLTLFFHQFPEYAKQDFHIAGESYAGHYIPVFASEILSHKDRNINLQSVLIGNGLTDPYTQYEYYRPMACGEGGYEAVLSESECQSMDNSLERCQGLISRCQESGSAFLCVPATMYCNNNMIGPYQRTGRNVYDIRGPCEDGNLCYAALGWVAEYLNRPEVMKAVGAEVSSYDSCNMNINRDFMFAGDWMKPYHSLVPQILAEIPILVYAGDADYICNWLGNQAWVNELEWSGHKDFADKDLEGLTIKSDEKSEEYGKVKSSGNFTFMQIYQAGHMVPMDQPEASLDFYNRWLGGEWFSK</sequence>
<comment type="caution">
    <text evidence="1">The sequence shown here is derived from an EMBL/GenBank/DDBJ whole genome shotgun (WGS) entry which is preliminary data.</text>
</comment>
<dbReference type="Proteomes" id="UP001163324">
    <property type="component" value="Chromosome 7"/>
</dbReference>
<protein>
    <submittedName>
        <fullName evidence="1">Uncharacterized protein</fullName>
    </submittedName>
</protein>
<keyword evidence="2" id="KW-1185">Reference proteome</keyword>